<evidence type="ECO:0000313" key="2">
    <source>
        <dbReference type="Proteomes" id="UP000054498"/>
    </source>
</evidence>
<name>A0A0D2MB11_9CHLO</name>
<dbReference type="PANTHER" id="PTHR35716:SF6">
    <property type="entry name" value="DUF4864 DOMAIN-CONTAINING PROTEIN"/>
    <property type="match status" value="1"/>
</dbReference>
<organism evidence="1 2">
    <name type="scientific">Monoraphidium neglectum</name>
    <dbReference type="NCBI Taxonomy" id="145388"/>
    <lineage>
        <taxon>Eukaryota</taxon>
        <taxon>Viridiplantae</taxon>
        <taxon>Chlorophyta</taxon>
        <taxon>core chlorophytes</taxon>
        <taxon>Chlorophyceae</taxon>
        <taxon>CS clade</taxon>
        <taxon>Sphaeropleales</taxon>
        <taxon>Selenastraceae</taxon>
        <taxon>Monoraphidium</taxon>
    </lineage>
</organism>
<dbReference type="PANTHER" id="PTHR35716">
    <property type="entry name" value="OS05G0574700 PROTEIN-RELATED"/>
    <property type="match status" value="1"/>
</dbReference>
<reference evidence="1 2" key="1">
    <citation type="journal article" date="2013" name="BMC Genomics">
        <title>Reconstruction of the lipid metabolism for the microalga Monoraphidium neglectum from its genome sequence reveals characteristics suitable for biofuel production.</title>
        <authorList>
            <person name="Bogen C."/>
            <person name="Al-Dilaimi A."/>
            <person name="Albersmeier A."/>
            <person name="Wichmann J."/>
            <person name="Grundmann M."/>
            <person name="Rupp O."/>
            <person name="Lauersen K.J."/>
            <person name="Blifernez-Klassen O."/>
            <person name="Kalinowski J."/>
            <person name="Goesmann A."/>
            <person name="Mussgnug J.H."/>
            <person name="Kruse O."/>
        </authorList>
    </citation>
    <scope>NUCLEOTIDE SEQUENCE [LARGE SCALE GENOMIC DNA]</scope>
    <source>
        <strain evidence="1 2">SAG 48.87</strain>
    </source>
</reference>
<dbReference type="GeneID" id="25740372"/>
<dbReference type="AlphaFoldDB" id="A0A0D2MB11"/>
<sequence length="319" mass="34251">MAFVFDPAAALATCIGHIEAGDLDSLLEFVPDEVIDRVIEMRRCAGGGDPAWLRFTDVLQANAAPHLYLDSFAIRHLAHGVPRSLKLLSAVRVSHDRYLQRCAVVAESGEEAVLSFEMLQQECLENQYRGPPLVRKRWMLRSVRGESDAAGGDAAPLPAHPSPSHAPELVLQAQLAALREHSYVGVFAHASPANKEATGPVQQFARLLQSPAYAPLLGHEGSETLQRMQPSPAVYMELVRVHPGGALGARMRQEAAERAASRGRRGGGGAAAPKPGLTYLWVLSRQGEGGPFSGCWMVDSVQPVDSLPMMPPPAPPGAE</sequence>
<dbReference type="Proteomes" id="UP000054498">
    <property type="component" value="Unassembled WGS sequence"/>
</dbReference>
<dbReference type="RefSeq" id="XP_013899484.1">
    <property type="nucleotide sequence ID" value="XM_014044030.1"/>
</dbReference>
<keyword evidence="2" id="KW-1185">Reference proteome</keyword>
<protein>
    <submittedName>
        <fullName evidence="1">Uncharacterized protein</fullName>
    </submittedName>
</protein>
<dbReference type="EMBL" id="KK101549">
    <property type="protein sequence ID" value="KIZ00465.1"/>
    <property type="molecule type" value="Genomic_DNA"/>
</dbReference>
<evidence type="ECO:0000313" key="1">
    <source>
        <dbReference type="EMBL" id="KIZ00465.1"/>
    </source>
</evidence>
<accession>A0A0D2MB11</accession>
<proteinExistence type="predicted"/>
<dbReference type="KEGG" id="mng:MNEG_7496"/>
<dbReference type="OrthoDB" id="541118at2759"/>
<gene>
    <name evidence="1" type="ORF">MNEG_7496</name>
</gene>